<organism evidence="3 4">
    <name type="scientific">Nitzschia inconspicua</name>
    <dbReference type="NCBI Taxonomy" id="303405"/>
    <lineage>
        <taxon>Eukaryota</taxon>
        <taxon>Sar</taxon>
        <taxon>Stramenopiles</taxon>
        <taxon>Ochrophyta</taxon>
        <taxon>Bacillariophyta</taxon>
        <taxon>Bacillariophyceae</taxon>
        <taxon>Bacillariophycidae</taxon>
        <taxon>Bacillariales</taxon>
        <taxon>Bacillariaceae</taxon>
        <taxon>Nitzschia</taxon>
    </lineage>
</organism>
<feature type="region of interest" description="Disordered" evidence="2">
    <location>
        <begin position="2075"/>
        <end position="2108"/>
    </location>
</feature>
<feature type="coiled-coil region" evidence="1">
    <location>
        <begin position="1160"/>
        <end position="1221"/>
    </location>
</feature>
<feature type="compositionally biased region" description="Low complexity" evidence="2">
    <location>
        <begin position="10"/>
        <end position="27"/>
    </location>
</feature>
<feature type="coiled-coil region" evidence="1">
    <location>
        <begin position="1341"/>
        <end position="1412"/>
    </location>
</feature>
<name>A0A9K3L4W5_9STRA</name>
<reference evidence="3" key="2">
    <citation type="submission" date="2021-04" db="EMBL/GenBank/DDBJ databases">
        <authorList>
            <person name="Podell S."/>
        </authorList>
    </citation>
    <scope>NUCLEOTIDE SEQUENCE</scope>
    <source>
        <strain evidence="3">Hildebrandi</strain>
    </source>
</reference>
<comment type="caution">
    <text evidence="3">The sequence shown here is derived from an EMBL/GenBank/DDBJ whole genome shotgun (WGS) entry which is preliminary data.</text>
</comment>
<reference evidence="3" key="1">
    <citation type="journal article" date="2021" name="Sci. Rep.">
        <title>Diploid genomic architecture of Nitzschia inconspicua, an elite biomass production diatom.</title>
        <authorList>
            <person name="Oliver A."/>
            <person name="Podell S."/>
            <person name="Pinowska A."/>
            <person name="Traller J.C."/>
            <person name="Smith S.R."/>
            <person name="McClure R."/>
            <person name="Beliaev A."/>
            <person name="Bohutskyi P."/>
            <person name="Hill E.A."/>
            <person name="Rabines A."/>
            <person name="Zheng H."/>
            <person name="Allen L.Z."/>
            <person name="Kuo A."/>
            <person name="Grigoriev I.V."/>
            <person name="Allen A.E."/>
            <person name="Hazlebeck D."/>
            <person name="Allen E.E."/>
        </authorList>
    </citation>
    <scope>NUCLEOTIDE SEQUENCE</scope>
    <source>
        <strain evidence="3">Hildebrandi</strain>
    </source>
</reference>
<feature type="coiled-coil region" evidence="1">
    <location>
        <begin position="846"/>
        <end position="945"/>
    </location>
</feature>
<dbReference type="EMBL" id="JAGRRH010000015">
    <property type="protein sequence ID" value="KAG7355583.1"/>
    <property type="molecule type" value="Genomic_DNA"/>
</dbReference>
<feature type="compositionally biased region" description="Basic and acidic residues" evidence="2">
    <location>
        <begin position="2098"/>
        <end position="2108"/>
    </location>
</feature>
<feature type="coiled-coil region" evidence="1">
    <location>
        <begin position="1252"/>
        <end position="1314"/>
    </location>
</feature>
<evidence type="ECO:0000313" key="3">
    <source>
        <dbReference type="EMBL" id="KAG7355583.1"/>
    </source>
</evidence>
<keyword evidence="1" id="KW-0175">Coiled coil</keyword>
<feature type="coiled-coil region" evidence="1">
    <location>
        <begin position="1562"/>
        <end position="1617"/>
    </location>
</feature>
<feature type="coiled-coil region" evidence="1">
    <location>
        <begin position="120"/>
        <end position="175"/>
    </location>
</feature>
<feature type="compositionally biased region" description="Polar residues" evidence="2">
    <location>
        <begin position="2085"/>
        <end position="2097"/>
    </location>
</feature>
<feature type="region of interest" description="Disordered" evidence="2">
    <location>
        <begin position="256"/>
        <end position="282"/>
    </location>
</feature>
<feature type="coiled-coil region" evidence="1">
    <location>
        <begin position="399"/>
        <end position="476"/>
    </location>
</feature>
<feature type="coiled-coil region" evidence="1">
    <location>
        <begin position="1774"/>
        <end position="1801"/>
    </location>
</feature>
<feature type="coiled-coil region" evidence="1">
    <location>
        <begin position="1663"/>
        <end position="1704"/>
    </location>
</feature>
<proteinExistence type="predicted"/>
<protein>
    <submittedName>
        <fullName evidence="3">Copper amine oxidase</fullName>
    </submittedName>
</protein>
<feature type="compositionally biased region" description="Acidic residues" evidence="2">
    <location>
        <begin position="1711"/>
        <end position="1728"/>
    </location>
</feature>
<feature type="region of interest" description="Disordered" evidence="2">
    <location>
        <begin position="1"/>
        <end position="30"/>
    </location>
</feature>
<evidence type="ECO:0000313" key="4">
    <source>
        <dbReference type="Proteomes" id="UP000693970"/>
    </source>
</evidence>
<feature type="coiled-coil region" evidence="1">
    <location>
        <begin position="1045"/>
        <end position="1114"/>
    </location>
</feature>
<sequence>MPPPPRPEGGEMFMPSSASTTASAQQQHMGKVENMEVELAEMRKAFAEYIATTQDLEINLDMELHEMQSKLNDSTVAYESLTQKLKTMEPMLRNLELSLGGTKKRLKDEAKLRRTAEIAQVEAETRTQQVRDENEALREECEALRDELEHKVRENDQLKREHETSRRQLKEFSNRLGSSIQTRREGRTDHSFLRNVDSGVITEAASNKSRMLSDTTLPVDESYAEVLDELETVTEQLIDTQQKLWRTEDQLRESEARAASLQSDIHSLKKNQKSQAREKQLKRELEQVRKDLAVTKRELQESEEDDQTSGTTLSEQDTKMEEQNDRIERLKDLIEELEENAKMSQEQINGMEALLEESQEENIRLVEEIASLRIILHDEVNVQESQAFMKESISREVRSQVLKEAREAREKEINALREEFKKVFRENTGLKEKLEKLENGHTSIVAGGDEKLKKEVERLTSEVLQIQEEHKKALLEAEASWKQKLEQVTTGAFIPEDLLEEMEEEMKIAIDSAAERVRNLQTDKDALESKVDSLERELIFSESKVSSSYARIQESESNLKACKDEILRLKKCNTHLTSELEYTTRIMSRMDAECERLTRQHSELKAELEVALQIIESGGLDQETVNSEEVLKAKEKVHRLTSNLHKLKGDYSALLNELEATRGHFLDAQEKAAKQNEEEMKELNDTILELEDRLQKATIDNMDVSQKLQQARKKEVDTASVKQNVADLEKELKESNPGLKDLQKELKHCKDALSSSRIENKRLEEEIEKLRAENPIISRNRLSRDSDPVEETLNRDPSSITRILKGNHFESRSQEMEDFGKGNELLLMSRELKASQEKFCEVEDVLRSTEQKLQKTEQELEKSKFDTVELRMEVEMLKEALHDAHAMHSEAAHQLELVKRECDELRRSTSNGTAFSTKALGSVILEELEEQIQILKDEKTSLQHQVDDSKIALSVSEYAQERMKEDLRTCQAKHKVSQESVQALKEDLKKLAGAFSGLRTDHEALLVEFESYQIKKEALPEATENEFHVELRELVEGNSDLRAFVSLVEKKLQEYQNEISSKTKQIEALECSLLTTQEEARLLSEEITNLSTAFENAQAEYDAVVDELEAVQSLFEKSRAAAEQSGKDSAAHELYQKFAEEGERQKKAMIAQLEKVFTANIELQRELTETEQMLSEALKVSGRNDNSLGFQREAEILQTALSDSQNEVQALKERCFELEVLVKQTLKGKEDEAVDQPINEKILSAVFDSEEMQDLKDQFNALIDENINLEQVVRQSELALTLAKDVEERNKSEMAKLERDLSDLKSTKLRLQEEVYNLTVELENSSDEHLAVLAEARAAMKAESESKAQSLKFQIESLTIENASLRNRVQKLAENESQTELKEDLRRVKMELQNAMAERTKAFKEKAEANARLFELETTSKFFAEQVNSLRTELQNSHHQKSDVKKRLDNNTEVKSHSLEFPEESLSQDSELDRLKADFAATMEIFERINSSLASVDFLERHHEISLRTHHAHLSSVSQKAEEIRRKIAFLTYAFQREKKEHSDVLFQLQSVKIRLDNLDETRNQSDLLKKLQEEQVRLEERLEETDVSLQKALDSEEQHKVELELYEKKYQESQKAALHFKEQMLKLEEIMQDSKGNHFALNNHFGQDSLDLVTTSEEENMVVNEKALFQRFTRENKELQNRLEETEAALAAARNMKLVYEEKLQQFDSEDSFTEIEKDDDTSDLPSDDGKLSSATFIEDSLLPVYTQSGNAPNDPSPSVEDDEQSHHDQAKIRLLTSQFQKLNEKSDALAKQVQNVENAVTIVSDKQNMLKNDADARKSLTQALQSQIDHEKQRKMELMELTILMENKVEHTAASVEKLEHQLSSTKSSTEISRTGLLINQGRESAARLEELVKQRMDVNSRKQKVTSLSDKTPTVDSEDDAACTEVSEEEDENVEILHIHSTVSEAKNVGEIRDGSEFPQPIYPVIGSDSNVASLALWSTFLSNNNVAVSSVPTVAGDFPGVDSKAQERSISPFTLSLLSDNTINNTTGSIGDMVDSTTTSSTDGATTLASSRLLSNNGTNTNEGEILCSLEDGRPMDGPLLSSTAEESVQILETRSDCGSEQRE</sequence>
<feature type="coiled-coil region" evidence="1">
    <location>
        <begin position="503"/>
        <end position="544"/>
    </location>
</feature>
<feature type="coiled-coil region" evidence="1">
    <location>
        <begin position="587"/>
        <end position="780"/>
    </location>
</feature>
<keyword evidence="4" id="KW-1185">Reference proteome</keyword>
<feature type="region of interest" description="Disordered" evidence="2">
    <location>
        <begin position="294"/>
        <end position="324"/>
    </location>
</feature>
<dbReference type="OrthoDB" id="10679938at2759"/>
<gene>
    <name evidence="3" type="ORF">IV203_000269</name>
</gene>
<evidence type="ECO:0000256" key="1">
    <source>
        <dbReference type="SAM" id="Coils"/>
    </source>
</evidence>
<feature type="region of interest" description="Disordered" evidence="2">
    <location>
        <begin position="1711"/>
        <end position="1732"/>
    </location>
</feature>
<evidence type="ECO:0000256" key="2">
    <source>
        <dbReference type="SAM" id="MobiDB-lite"/>
    </source>
</evidence>
<dbReference type="Proteomes" id="UP000693970">
    <property type="component" value="Unassembled WGS sequence"/>
</dbReference>
<accession>A0A9K3L4W5</accession>
<feature type="region of interest" description="Disordered" evidence="2">
    <location>
        <begin position="1747"/>
        <end position="1770"/>
    </location>
</feature>